<name>A0A9D1PER4_9FIRM</name>
<dbReference type="CDD" id="cd16917">
    <property type="entry name" value="HATPase_UhpB-NarQ-NarX-like"/>
    <property type="match status" value="1"/>
</dbReference>
<dbReference type="InterPro" id="IPR050482">
    <property type="entry name" value="Sensor_HK_TwoCompSys"/>
</dbReference>
<gene>
    <name evidence="12" type="ORF">H9747_10475</name>
</gene>
<evidence type="ECO:0000313" key="12">
    <source>
        <dbReference type="EMBL" id="HIV39400.1"/>
    </source>
</evidence>
<evidence type="ECO:0000256" key="1">
    <source>
        <dbReference type="ARBA" id="ARBA00000085"/>
    </source>
</evidence>
<evidence type="ECO:0000256" key="8">
    <source>
        <dbReference type="ARBA" id="ARBA00023012"/>
    </source>
</evidence>
<accession>A0A9D1PER4</accession>
<dbReference type="Proteomes" id="UP000886814">
    <property type="component" value="Unassembled WGS sequence"/>
</dbReference>
<keyword evidence="10" id="KW-1133">Transmembrane helix</keyword>
<dbReference type="Pfam" id="PF02518">
    <property type="entry name" value="HATPase_c"/>
    <property type="match status" value="1"/>
</dbReference>
<comment type="catalytic activity">
    <reaction evidence="1">
        <text>ATP + protein L-histidine = ADP + protein N-phospho-L-histidine.</text>
        <dbReference type="EC" id="2.7.13.3"/>
    </reaction>
</comment>
<keyword evidence="10" id="KW-0812">Transmembrane</keyword>
<dbReference type="Gene3D" id="3.30.565.10">
    <property type="entry name" value="Histidine kinase-like ATPase, C-terminal domain"/>
    <property type="match status" value="1"/>
</dbReference>
<organism evidence="12 13">
    <name type="scientific">Candidatus Blautia stercorigallinarum</name>
    <dbReference type="NCBI Taxonomy" id="2838501"/>
    <lineage>
        <taxon>Bacteria</taxon>
        <taxon>Bacillati</taxon>
        <taxon>Bacillota</taxon>
        <taxon>Clostridia</taxon>
        <taxon>Lachnospirales</taxon>
        <taxon>Lachnospiraceae</taxon>
        <taxon>Blautia</taxon>
    </lineage>
</organism>
<dbReference type="GO" id="GO:0005524">
    <property type="term" value="F:ATP binding"/>
    <property type="evidence" value="ECO:0007669"/>
    <property type="project" value="UniProtKB-KW"/>
</dbReference>
<evidence type="ECO:0000256" key="5">
    <source>
        <dbReference type="ARBA" id="ARBA00022741"/>
    </source>
</evidence>
<dbReference type="EMBL" id="DXIQ01000069">
    <property type="protein sequence ID" value="HIV39400.1"/>
    <property type="molecule type" value="Genomic_DNA"/>
</dbReference>
<feature type="transmembrane region" description="Helical" evidence="10">
    <location>
        <begin position="88"/>
        <end position="103"/>
    </location>
</feature>
<sequence>MNRLTDKALLLLYSLGSCLLIQPDPVYVGFFFLAVTFSAFSEIWRKDIFLLPGLAVYGLITLAFPQGVFFYPLLVYDYFSAELFSSRKLWSLVPLGILFYFPASGYSSFVIYYLLMGMFLGGLLWYRSASYEKLSLDYKKVRDDGIERSLLLKEKNKTLIEKQNYEIYAATLKERNRIAREIHDHVGHMLSRAILMTGAMKTMFREPAAAQPLSQLEDTLNTAMDNIRESVHDLHDEAVNLKETVENLIASFHYCPVSLEYDISSPPPPKVRYCFIAILKEGLSNISLHSQGDKAWVTLREHPAMYQLIIRDNGIGKDSSSGRGIGLSNMQERVEALKGSIHFESTKGFQIFVTIPKEKQEFTYESFDRR</sequence>
<dbReference type="InterPro" id="IPR003594">
    <property type="entry name" value="HATPase_dom"/>
</dbReference>
<dbReference type="InterPro" id="IPR011712">
    <property type="entry name" value="Sig_transdc_His_kin_sub3_dim/P"/>
</dbReference>
<dbReference type="GO" id="GO:0016020">
    <property type="term" value="C:membrane"/>
    <property type="evidence" value="ECO:0007669"/>
    <property type="project" value="InterPro"/>
</dbReference>
<dbReference type="PANTHER" id="PTHR24421">
    <property type="entry name" value="NITRATE/NITRITE SENSOR PROTEIN NARX-RELATED"/>
    <property type="match status" value="1"/>
</dbReference>
<dbReference type="AlphaFoldDB" id="A0A9D1PER4"/>
<dbReference type="GO" id="GO:0000155">
    <property type="term" value="F:phosphorelay sensor kinase activity"/>
    <property type="evidence" value="ECO:0007669"/>
    <property type="project" value="InterPro"/>
</dbReference>
<evidence type="ECO:0000256" key="3">
    <source>
        <dbReference type="ARBA" id="ARBA00022553"/>
    </source>
</evidence>
<keyword evidence="4" id="KW-0808">Transferase</keyword>
<evidence type="ECO:0000259" key="11">
    <source>
        <dbReference type="SMART" id="SM00387"/>
    </source>
</evidence>
<dbReference type="SMART" id="SM00387">
    <property type="entry name" value="HATPase_c"/>
    <property type="match status" value="1"/>
</dbReference>
<feature type="domain" description="Histidine kinase/HSP90-like ATPase" evidence="11">
    <location>
        <begin position="270"/>
        <end position="359"/>
    </location>
</feature>
<dbReference type="Pfam" id="PF07730">
    <property type="entry name" value="HisKA_3"/>
    <property type="match status" value="1"/>
</dbReference>
<evidence type="ECO:0000256" key="4">
    <source>
        <dbReference type="ARBA" id="ARBA00022679"/>
    </source>
</evidence>
<dbReference type="Gene3D" id="1.20.5.1930">
    <property type="match status" value="1"/>
</dbReference>
<keyword evidence="6 12" id="KW-0418">Kinase</keyword>
<evidence type="ECO:0000256" key="9">
    <source>
        <dbReference type="SAM" id="Coils"/>
    </source>
</evidence>
<dbReference type="GO" id="GO:0046983">
    <property type="term" value="F:protein dimerization activity"/>
    <property type="evidence" value="ECO:0007669"/>
    <property type="project" value="InterPro"/>
</dbReference>
<dbReference type="SUPFAM" id="SSF55874">
    <property type="entry name" value="ATPase domain of HSP90 chaperone/DNA topoisomerase II/histidine kinase"/>
    <property type="match status" value="1"/>
</dbReference>
<feature type="coiled-coil region" evidence="9">
    <location>
        <begin position="224"/>
        <end position="251"/>
    </location>
</feature>
<dbReference type="PROSITE" id="PS51257">
    <property type="entry name" value="PROKAR_LIPOPROTEIN"/>
    <property type="match status" value="1"/>
</dbReference>
<keyword evidence="10" id="KW-0472">Membrane</keyword>
<dbReference type="InterPro" id="IPR036890">
    <property type="entry name" value="HATPase_C_sf"/>
</dbReference>
<dbReference type="PANTHER" id="PTHR24421:SF10">
    <property type="entry name" value="NITRATE_NITRITE SENSOR PROTEIN NARQ"/>
    <property type="match status" value="1"/>
</dbReference>
<keyword evidence="3" id="KW-0597">Phosphoprotein</keyword>
<evidence type="ECO:0000256" key="6">
    <source>
        <dbReference type="ARBA" id="ARBA00022777"/>
    </source>
</evidence>
<dbReference type="EC" id="2.7.13.3" evidence="2"/>
<keyword evidence="7" id="KW-0067">ATP-binding</keyword>
<keyword evidence="8" id="KW-0902">Two-component regulatory system</keyword>
<protein>
    <recommendedName>
        <fullName evidence="2">histidine kinase</fullName>
        <ecNumber evidence="2">2.7.13.3</ecNumber>
    </recommendedName>
</protein>
<reference evidence="12" key="1">
    <citation type="journal article" date="2021" name="PeerJ">
        <title>Extensive microbial diversity within the chicken gut microbiome revealed by metagenomics and culture.</title>
        <authorList>
            <person name="Gilroy R."/>
            <person name="Ravi A."/>
            <person name="Getino M."/>
            <person name="Pursley I."/>
            <person name="Horton D.L."/>
            <person name="Alikhan N.F."/>
            <person name="Baker D."/>
            <person name="Gharbi K."/>
            <person name="Hall N."/>
            <person name="Watson M."/>
            <person name="Adriaenssens E.M."/>
            <person name="Foster-Nyarko E."/>
            <person name="Jarju S."/>
            <person name="Secka A."/>
            <person name="Antonio M."/>
            <person name="Oren A."/>
            <person name="Chaudhuri R.R."/>
            <person name="La Ragione R."/>
            <person name="Hildebrand F."/>
            <person name="Pallen M.J."/>
        </authorList>
    </citation>
    <scope>NUCLEOTIDE SEQUENCE</scope>
    <source>
        <strain evidence="12">CHK195-9823</strain>
    </source>
</reference>
<keyword evidence="5" id="KW-0547">Nucleotide-binding</keyword>
<evidence type="ECO:0000256" key="10">
    <source>
        <dbReference type="SAM" id="Phobius"/>
    </source>
</evidence>
<feature type="transmembrane region" description="Helical" evidence="10">
    <location>
        <begin position="54"/>
        <end position="76"/>
    </location>
</feature>
<reference evidence="12" key="2">
    <citation type="submission" date="2021-04" db="EMBL/GenBank/DDBJ databases">
        <authorList>
            <person name="Gilroy R."/>
        </authorList>
    </citation>
    <scope>NUCLEOTIDE SEQUENCE</scope>
    <source>
        <strain evidence="12">CHK195-9823</strain>
    </source>
</reference>
<evidence type="ECO:0000256" key="2">
    <source>
        <dbReference type="ARBA" id="ARBA00012438"/>
    </source>
</evidence>
<comment type="caution">
    <text evidence="12">The sequence shown here is derived from an EMBL/GenBank/DDBJ whole genome shotgun (WGS) entry which is preliminary data.</text>
</comment>
<evidence type="ECO:0000313" key="13">
    <source>
        <dbReference type="Proteomes" id="UP000886814"/>
    </source>
</evidence>
<proteinExistence type="predicted"/>
<keyword evidence="9" id="KW-0175">Coiled coil</keyword>
<evidence type="ECO:0000256" key="7">
    <source>
        <dbReference type="ARBA" id="ARBA00022840"/>
    </source>
</evidence>